<dbReference type="SUPFAM" id="SSF56672">
    <property type="entry name" value="DNA/RNA polymerases"/>
    <property type="match status" value="1"/>
</dbReference>
<dbReference type="PANTHER" id="PTHR48475">
    <property type="entry name" value="RIBONUCLEASE H"/>
    <property type="match status" value="1"/>
</dbReference>
<dbReference type="InterPro" id="IPR043128">
    <property type="entry name" value="Rev_trsase/Diguanyl_cyclase"/>
</dbReference>
<dbReference type="Proteomes" id="UP000585474">
    <property type="component" value="Unassembled WGS sequence"/>
</dbReference>
<dbReference type="AlphaFoldDB" id="A0A7J0DSF1"/>
<feature type="region of interest" description="Disordered" evidence="2">
    <location>
        <begin position="472"/>
        <end position="502"/>
    </location>
</feature>
<evidence type="ECO:0000256" key="1">
    <source>
        <dbReference type="SAM" id="Coils"/>
    </source>
</evidence>
<name>A0A7J0DSF1_9ERIC</name>
<reference evidence="5" key="1">
    <citation type="submission" date="2019-07" db="EMBL/GenBank/DDBJ databases">
        <title>De Novo Assembly of kiwifruit Actinidia rufa.</title>
        <authorList>
            <person name="Sugita-Konishi S."/>
            <person name="Sato K."/>
            <person name="Mori E."/>
            <person name="Abe Y."/>
            <person name="Kisaki G."/>
            <person name="Hamano K."/>
            <person name="Suezawa K."/>
            <person name="Otani M."/>
            <person name="Fukuda T."/>
            <person name="Manabe T."/>
            <person name="Gomi K."/>
            <person name="Tabuchi M."/>
            <person name="Akimitsu K."/>
            <person name="Kataoka I."/>
        </authorList>
    </citation>
    <scope>NUCLEOTIDE SEQUENCE [LARGE SCALE GENOMIC DNA]</scope>
    <source>
        <strain evidence="5">cv. Fuchu</strain>
    </source>
</reference>
<protein>
    <recommendedName>
        <fullName evidence="3">RNase H type-1 domain-containing protein</fullName>
    </recommendedName>
</protein>
<dbReference type="CDD" id="cd01647">
    <property type="entry name" value="RT_LTR"/>
    <property type="match status" value="1"/>
</dbReference>
<dbReference type="SUPFAM" id="SSF53098">
    <property type="entry name" value="Ribonuclease H-like"/>
    <property type="match status" value="1"/>
</dbReference>
<dbReference type="PANTHER" id="PTHR48475:SF2">
    <property type="entry name" value="RIBONUCLEASE H"/>
    <property type="match status" value="1"/>
</dbReference>
<organism evidence="4 5">
    <name type="scientific">Actinidia rufa</name>
    <dbReference type="NCBI Taxonomy" id="165716"/>
    <lineage>
        <taxon>Eukaryota</taxon>
        <taxon>Viridiplantae</taxon>
        <taxon>Streptophyta</taxon>
        <taxon>Embryophyta</taxon>
        <taxon>Tracheophyta</taxon>
        <taxon>Spermatophyta</taxon>
        <taxon>Magnoliopsida</taxon>
        <taxon>eudicotyledons</taxon>
        <taxon>Gunneridae</taxon>
        <taxon>Pentapetalae</taxon>
        <taxon>asterids</taxon>
        <taxon>Ericales</taxon>
        <taxon>Actinidiaceae</taxon>
        <taxon>Actinidia</taxon>
    </lineage>
</organism>
<dbReference type="GO" id="GO:0003676">
    <property type="term" value="F:nucleic acid binding"/>
    <property type="evidence" value="ECO:0007669"/>
    <property type="project" value="InterPro"/>
</dbReference>
<dbReference type="EMBL" id="BJWL01000377">
    <property type="protein sequence ID" value="GFS41482.1"/>
    <property type="molecule type" value="Genomic_DNA"/>
</dbReference>
<dbReference type="InterPro" id="IPR002156">
    <property type="entry name" value="RNaseH_domain"/>
</dbReference>
<dbReference type="Gene3D" id="3.30.420.10">
    <property type="entry name" value="Ribonuclease H-like superfamily/Ribonuclease H"/>
    <property type="match status" value="2"/>
</dbReference>
<dbReference type="PROSITE" id="PS50879">
    <property type="entry name" value="RNASE_H_1"/>
    <property type="match status" value="1"/>
</dbReference>
<dbReference type="InterPro" id="IPR000477">
    <property type="entry name" value="RT_dom"/>
</dbReference>
<dbReference type="OrthoDB" id="1744372at2759"/>
<dbReference type="InterPro" id="IPR012337">
    <property type="entry name" value="RNaseH-like_sf"/>
</dbReference>
<dbReference type="Gene3D" id="3.10.10.10">
    <property type="entry name" value="HIV Type 1 Reverse Transcriptase, subunit A, domain 1"/>
    <property type="match status" value="1"/>
</dbReference>
<evidence type="ECO:0000256" key="2">
    <source>
        <dbReference type="SAM" id="MobiDB-lite"/>
    </source>
</evidence>
<feature type="coiled-coil region" evidence="1">
    <location>
        <begin position="869"/>
        <end position="896"/>
    </location>
</feature>
<evidence type="ECO:0000259" key="3">
    <source>
        <dbReference type="PROSITE" id="PS50879"/>
    </source>
</evidence>
<comment type="caution">
    <text evidence="4">The sequence shown here is derived from an EMBL/GenBank/DDBJ whole genome shotgun (WGS) entry which is preliminary data.</text>
</comment>
<feature type="domain" description="RNase H type-1" evidence="3">
    <location>
        <begin position="511"/>
        <end position="643"/>
    </location>
</feature>
<proteinExistence type="predicted"/>
<keyword evidence="1" id="KW-0175">Coiled coil</keyword>
<dbReference type="Pfam" id="PF00078">
    <property type="entry name" value="RVT_1"/>
    <property type="match status" value="1"/>
</dbReference>
<dbReference type="Pfam" id="PF13456">
    <property type="entry name" value="RVT_3"/>
    <property type="match status" value="1"/>
</dbReference>
<evidence type="ECO:0000313" key="5">
    <source>
        <dbReference type="Proteomes" id="UP000585474"/>
    </source>
</evidence>
<dbReference type="InterPro" id="IPR036397">
    <property type="entry name" value="RNaseH_sf"/>
</dbReference>
<dbReference type="InterPro" id="IPR043502">
    <property type="entry name" value="DNA/RNA_pol_sf"/>
</dbReference>
<gene>
    <name evidence="4" type="ORF">Acr_00g0074590</name>
</gene>
<evidence type="ECO:0000313" key="4">
    <source>
        <dbReference type="EMBL" id="GFS41482.1"/>
    </source>
</evidence>
<dbReference type="GO" id="GO:0004523">
    <property type="term" value="F:RNA-DNA hybrid ribonuclease activity"/>
    <property type="evidence" value="ECO:0007669"/>
    <property type="project" value="InterPro"/>
</dbReference>
<keyword evidence="5" id="KW-1185">Reference proteome</keyword>
<dbReference type="CDD" id="cd09279">
    <property type="entry name" value="RNase_HI_like"/>
    <property type="match status" value="1"/>
</dbReference>
<sequence>MLMLVSTLDVPNFEVWLLTFSAEVGVDTLMFQTSGFGYWLLVLRLVSTLAVPNFWVWLLTFGAEVSALDVQKLLNFATDLGCVDTFYQNVFHHLFGHLGINSTSFLHDIFPMDAYGLWALKAFLEQLVHDGHLKEFVDDEKTRAEVAKAKTNPRPDRGGDEVEEAIDVEDEDLPLGTIHMIGGPNDPSLESRVRGEIRIIKQMFEVHLVQSLPKKPRTAGIKKECITFSKADLERVQHPHLDPLVVQLRIGGYNVKRILVDTGSSVECYLATVSTKAAMKEVQMVKEDIKVLEDVGSDLEAKVIEELVRCELDKPSSDRFFLIGSDLKECKRTKLLQLLKANIEAFAWTPYEMPGIYPTFIKHELDQKKTAFITLRGVFYYKVMPFGLKNAGATYQRMVPKMFKFVLGKTMDAYIDDMLRLNAAKCAFSLSSGKFLGHLVTRPISRLSKWSLELGQFDIKFLPRVTIKGQLEPMNGDTEVDQGPPKGNRTVESEDPPEGTEVIIEPPQVDPSLTWEMYIDGAKNSQVGGVRVVLKSPEGAIFEQCLGFNFPTMNNEAEYKALIVGLRFANKLGVPELHIFNDSKLVINQVTGKFEARGIKMTKYLKMAKILISKFRAVKIEWVRRELNAHVDALTALASTDLDGSYCELLAVRQAPRRQKGGAQTQNKSCQVLDFPVWGLVQKILSRTLFVMCPPEPRQGHTLRDPRRNVQVALWRKITGTPSSIIGSCPEPPGNKRFLLAATDYFTKWVEAEPRAQIKEAYFVGSKVRNLLEQLKIDFYNSTPSYPQCNDQAEATNKTIMNGIKKRLEKAKGKWVDELANVLWAYRTTSRKATNKMPYSLAFRFEAVILLEVGLPTIRIDAYDATHNNEVLAQDLDLAEERRDNALIRMADYQKQLTKSFNQKVQCKEFAVGDLVLKKVIRNTRILLTASSAQTREGPYKIIKLVDRGSYYLEDMEGNEVPRPWNSNNQRKYFH</sequence>
<accession>A0A7J0DSF1</accession>
<dbReference type="Gene3D" id="3.30.70.270">
    <property type="match status" value="1"/>
</dbReference>